<evidence type="ECO:0000256" key="8">
    <source>
        <dbReference type="SAM" id="MobiDB-lite"/>
    </source>
</evidence>
<dbReference type="Pfam" id="PF00691">
    <property type="entry name" value="OmpA"/>
    <property type="match status" value="1"/>
</dbReference>
<dbReference type="Pfam" id="PF13677">
    <property type="entry name" value="MotB_plug"/>
    <property type="match status" value="1"/>
</dbReference>
<proteinExistence type="inferred from homology"/>
<reference evidence="11 12" key="1">
    <citation type="submission" date="2018-09" db="EMBL/GenBank/DDBJ databases">
        <authorList>
            <person name="Wang Z."/>
        </authorList>
    </citation>
    <scope>NUCLEOTIDE SEQUENCE [LARGE SCALE GENOMIC DNA]</scope>
    <source>
        <strain evidence="11 12">ALS 81</strain>
    </source>
</reference>
<keyword evidence="3" id="KW-1003">Cell membrane</keyword>
<evidence type="ECO:0000256" key="1">
    <source>
        <dbReference type="ARBA" id="ARBA00004162"/>
    </source>
</evidence>
<keyword evidence="11" id="KW-0966">Cell projection</keyword>
<comment type="caution">
    <text evidence="11">The sequence shown here is derived from an EMBL/GenBank/DDBJ whole genome shotgun (WGS) entry which is preliminary data.</text>
</comment>
<keyword evidence="12" id="KW-1185">Reference proteome</keyword>
<evidence type="ECO:0000256" key="3">
    <source>
        <dbReference type="ARBA" id="ARBA00022475"/>
    </source>
</evidence>
<dbReference type="GO" id="GO:0005886">
    <property type="term" value="C:plasma membrane"/>
    <property type="evidence" value="ECO:0007669"/>
    <property type="project" value="UniProtKB-SubCell"/>
</dbReference>
<comment type="subcellular location">
    <subcellularLocation>
        <location evidence="1">Cell membrane</location>
        <topology evidence="1">Single-pass membrane protein</topology>
    </subcellularLocation>
</comment>
<evidence type="ECO:0000256" key="2">
    <source>
        <dbReference type="ARBA" id="ARBA00008914"/>
    </source>
</evidence>
<dbReference type="NCBIfam" id="NF006508">
    <property type="entry name" value="PRK08944.1"/>
    <property type="match status" value="1"/>
</dbReference>
<feature type="region of interest" description="Disordered" evidence="8">
    <location>
        <begin position="108"/>
        <end position="154"/>
    </location>
</feature>
<evidence type="ECO:0000259" key="10">
    <source>
        <dbReference type="PROSITE" id="PS51123"/>
    </source>
</evidence>
<accession>A0A420ED35</accession>
<protein>
    <submittedName>
        <fullName evidence="11">Flagellar motor protein MotB</fullName>
    </submittedName>
</protein>
<dbReference type="Proteomes" id="UP000286482">
    <property type="component" value="Unassembled WGS sequence"/>
</dbReference>
<feature type="transmembrane region" description="Helical" evidence="9">
    <location>
        <begin position="12"/>
        <end position="36"/>
    </location>
</feature>
<dbReference type="RefSeq" id="WP_120354662.1">
    <property type="nucleotide sequence ID" value="NZ_RAQO01000005.1"/>
</dbReference>
<dbReference type="InterPro" id="IPR025713">
    <property type="entry name" value="MotB-like_N_dom"/>
</dbReference>
<evidence type="ECO:0000313" key="11">
    <source>
        <dbReference type="EMBL" id="RKF18583.1"/>
    </source>
</evidence>
<name>A0A420ED35_9ALTE</name>
<dbReference type="Gene3D" id="3.30.1330.60">
    <property type="entry name" value="OmpA-like domain"/>
    <property type="match status" value="1"/>
</dbReference>
<gene>
    <name evidence="11" type="primary">motB</name>
    <name evidence="11" type="ORF">DBZ36_09255</name>
</gene>
<dbReference type="PROSITE" id="PS51123">
    <property type="entry name" value="OMPA_2"/>
    <property type="match status" value="1"/>
</dbReference>
<sequence>METPCKCPPPGLPAWMGTFADLMSLLMCFFVLLLAFSEMDVMKFKQIAGSMEFAFGVQNVLEVKDIPKGTSVIAQEFRPGRPEPTPIETIMQQTIDLTQAKLEFQDGKKARAGGEADNQAKAAGQTQQPQPSQSSTPATPSDAAQAAQQAQETKRIATQLREQIEDGAIEVESLGQQIIIRVREKGAFPSGSAFLQPRFRPVITRIGEVIKDIPGVVTVTGHTDNQQAQSELYRSNWDLSSQRAVSVAHELIKVQGFSQDNLVVRGVADTEPLADNKTLENRRKNRRVEIGIMQGKAKLSPEIGLPSQ</sequence>
<comment type="similarity">
    <text evidence="2">Belongs to the MotB family.</text>
</comment>
<keyword evidence="11" id="KW-0969">Cilium</keyword>
<evidence type="ECO:0000256" key="4">
    <source>
        <dbReference type="ARBA" id="ARBA00022692"/>
    </source>
</evidence>
<evidence type="ECO:0000256" key="9">
    <source>
        <dbReference type="SAM" id="Phobius"/>
    </source>
</evidence>
<keyword evidence="5 9" id="KW-1133">Transmembrane helix</keyword>
<dbReference type="PANTHER" id="PTHR30329:SF21">
    <property type="entry name" value="LIPOPROTEIN YIAD-RELATED"/>
    <property type="match status" value="1"/>
</dbReference>
<organism evidence="11 12">
    <name type="scientific">Alginatibacterium sediminis</name>
    <dbReference type="NCBI Taxonomy" id="2164068"/>
    <lineage>
        <taxon>Bacteria</taxon>
        <taxon>Pseudomonadati</taxon>
        <taxon>Pseudomonadota</taxon>
        <taxon>Gammaproteobacteria</taxon>
        <taxon>Alteromonadales</taxon>
        <taxon>Alteromonadaceae</taxon>
        <taxon>Alginatibacterium</taxon>
    </lineage>
</organism>
<keyword evidence="4 9" id="KW-0812">Transmembrane</keyword>
<evidence type="ECO:0000313" key="12">
    <source>
        <dbReference type="Proteomes" id="UP000286482"/>
    </source>
</evidence>
<evidence type="ECO:0000256" key="6">
    <source>
        <dbReference type="ARBA" id="ARBA00023136"/>
    </source>
</evidence>
<evidence type="ECO:0000256" key="5">
    <source>
        <dbReference type="ARBA" id="ARBA00022989"/>
    </source>
</evidence>
<dbReference type="OrthoDB" id="9815217at2"/>
<feature type="compositionally biased region" description="Low complexity" evidence="8">
    <location>
        <begin position="122"/>
        <end position="151"/>
    </location>
</feature>
<dbReference type="SUPFAM" id="SSF103088">
    <property type="entry name" value="OmpA-like"/>
    <property type="match status" value="1"/>
</dbReference>
<dbReference type="CDD" id="cd07185">
    <property type="entry name" value="OmpA_C-like"/>
    <property type="match status" value="1"/>
</dbReference>
<keyword evidence="11" id="KW-0282">Flagellum</keyword>
<dbReference type="PANTHER" id="PTHR30329">
    <property type="entry name" value="STATOR ELEMENT OF FLAGELLAR MOTOR COMPLEX"/>
    <property type="match status" value="1"/>
</dbReference>
<dbReference type="InterPro" id="IPR050330">
    <property type="entry name" value="Bact_OuterMem_StrucFunc"/>
</dbReference>
<dbReference type="InterPro" id="IPR036737">
    <property type="entry name" value="OmpA-like_sf"/>
</dbReference>
<feature type="domain" description="OmpA-like" evidence="10">
    <location>
        <begin position="175"/>
        <end position="296"/>
    </location>
</feature>
<keyword evidence="6 7" id="KW-0472">Membrane</keyword>
<dbReference type="InterPro" id="IPR006665">
    <property type="entry name" value="OmpA-like"/>
</dbReference>
<dbReference type="AlphaFoldDB" id="A0A420ED35"/>
<evidence type="ECO:0000256" key="7">
    <source>
        <dbReference type="PROSITE-ProRule" id="PRU00473"/>
    </source>
</evidence>
<dbReference type="EMBL" id="RAQO01000005">
    <property type="protein sequence ID" value="RKF18583.1"/>
    <property type="molecule type" value="Genomic_DNA"/>
</dbReference>